<gene>
    <name evidence="1" type="ORF">VITISV_017596</name>
</gene>
<protein>
    <submittedName>
        <fullName evidence="1">Uncharacterized protein</fullName>
    </submittedName>
</protein>
<organism evidence="1">
    <name type="scientific">Vitis vinifera</name>
    <name type="common">Grape</name>
    <dbReference type="NCBI Taxonomy" id="29760"/>
    <lineage>
        <taxon>Eukaryota</taxon>
        <taxon>Viridiplantae</taxon>
        <taxon>Streptophyta</taxon>
        <taxon>Embryophyta</taxon>
        <taxon>Tracheophyta</taxon>
        <taxon>Spermatophyta</taxon>
        <taxon>Magnoliopsida</taxon>
        <taxon>eudicotyledons</taxon>
        <taxon>Gunneridae</taxon>
        <taxon>Pentapetalae</taxon>
        <taxon>rosids</taxon>
        <taxon>Vitales</taxon>
        <taxon>Vitaceae</taxon>
        <taxon>Viteae</taxon>
        <taxon>Vitis</taxon>
    </lineage>
</organism>
<dbReference type="PANTHER" id="PTHR31431:SF1">
    <property type="entry name" value="NUCLEOPORIN NUP188"/>
    <property type="match status" value="1"/>
</dbReference>
<dbReference type="EMBL" id="AM457394">
    <property type="protein sequence ID" value="CAN76807.1"/>
    <property type="molecule type" value="Genomic_DNA"/>
</dbReference>
<dbReference type="InterPro" id="IPR044840">
    <property type="entry name" value="Nup188"/>
</dbReference>
<dbReference type="GO" id="GO:0017056">
    <property type="term" value="F:structural constituent of nuclear pore"/>
    <property type="evidence" value="ECO:0007669"/>
    <property type="project" value="InterPro"/>
</dbReference>
<dbReference type="PANTHER" id="PTHR31431">
    <property type="entry name" value="NUCLEOPORIN NUP188 HOMOLOG"/>
    <property type="match status" value="1"/>
</dbReference>
<accession>A5BF68</accession>
<proteinExistence type="predicted"/>
<reference evidence="1" key="1">
    <citation type="journal article" date="2007" name="PLoS ONE">
        <title>The first genome sequence of an elite grapevine cultivar (Pinot noir Vitis vinifera L.): coping with a highly heterozygous genome.</title>
        <authorList>
            <person name="Velasco R."/>
            <person name="Zharkikh A."/>
            <person name="Troggio M."/>
            <person name="Cartwright D.A."/>
            <person name="Cestaro A."/>
            <person name="Pruss D."/>
            <person name="Pindo M."/>
            <person name="FitzGerald L.M."/>
            <person name="Vezzulli S."/>
            <person name="Reid J."/>
            <person name="Malacarne G."/>
            <person name="Iliev D."/>
            <person name="Coppola G."/>
            <person name="Wardell B."/>
            <person name="Micheletti D."/>
            <person name="Macalma T."/>
            <person name="Facci M."/>
            <person name="Mitchell J.T."/>
            <person name="Perazzolli M."/>
            <person name="Eldredge G."/>
            <person name="Gatto P."/>
            <person name="Oyzerski R."/>
            <person name="Moretto M."/>
            <person name="Gutin N."/>
            <person name="Stefanini M."/>
            <person name="Chen Y."/>
            <person name="Segala C."/>
            <person name="Davenport C."/>
            <person name="Dematte L."/>
            <person name="Mraz A."/>
            <person name="Battilana J."/>
            <person name="Stormo K."/>
            <person name="Costa F."/>
            <person name="Tao Q."/>
            <person name="Si-Ammour A."/>
            <person name="Harkins T."/>
            <person name="Lackey A."/>
            <person name="Perbost C."/>
            <person name="Taillon B."/>
            <person name="Stella A."/>
            <person name="Solovyev V."/>
            <person name="Fawcett J.A."/>
            <person name="Sterck L."/>
            <person name="Vandepoele K."/>
            <person name="Grando S.M."/>
            <person name="Toppo S."/>
            <person name="Moser C."/>
            <person name="Lanchbury J."/>
            <person name="Bogden R."/>
            <person name="Skolnick M."/>
            <person name="Sgaramella V."/>
            <person name="Bhatnagar S.K."/>
            <person name="Fontana P."/>
            <person name="Gutin A."/>
            <person name="Van de Peer Y."/>
            <person name="Salamini F."/>
            <person name="Viola R."/>
        </authorList>
    </citation>
    <scope>NUCLEOTIDE SEQUENCE</scope>
</reference>
<sequence length="291" mass="32120">MQLVARVPAPLFYRPLIQLASAATDDIALGVTVGSERRENLPGATSDIQASLLLLLIEFIEKRNFSTTSSGIGRVLLMVLFGAFFATWKITSDSLVDNVSHIIETRMPLHVLGVEGLIIPSQTHGHVLKVIDGNTALVWWEYTQFGVLVLLLRLAQRLYLDCNEEVLVTMDMLCRLVSFNTTVSFALRNIGNSLHVQVTRMNVHMEMQVNMVEIICTLMRNLSPNWSSSSMMAIGVSIKKNVLKCSPSHAIVMALKANISDLASKTSTFETLFTGSTSGSWLLYGNLQKCS</sequence>
<dbReference type="ExpressionAtlas" id="A5BF68">
    <property type="expression patterns" value="baseline and differential"/>
</dbReference>
<dbReference type="AlphaFoldDB" id="A5BF68"/>
<name>A5BF68_VITVI</name>
<evidence type="ECO:0000313" key="1">
    <source>
        <dbReference type="EMBL" id="CAN76807.1"/>
    </source>
</evidence>